<organism evidence="6">
    <name type="scientific">Caldimicrobium thiodismutans</name>
    <dbReference type="NCBI Taxonomy" id="1653476"/>
    <lineage>
        <taxon>Bacteria</taxon>
        <taxon>Pseudomonadati</taxon>
        <taxon>Thermodesulfobacteriota</taxon>
        <taxon>Thermodesulfobacteria</taxon>
        <taxon>Thermodesulfobacteriales</taxon>
        <taxon>Thermodesulfobacteriaceae</taxon>
        <taxon>Caldimicrobium</taxon>
    </lineage>
</organism>
<dbReference type="InterPro" id="IPR002033">
    <property type="entry name" value="TatC"/>
</dbReference>
<dbReference type="Pfam" id="PF00902">
    <property type="entry name" value="TatC"/>
    <property type="match status" value="1"/>
</dbReference>
<feature type="transmembrane region" description="Helical" evidence="5">
    <location>
        <begin position="111"/>
        <end position="139"/>
    </location>
</feature>
<evidence type="ECO:0000256" key="3">
    <source>
        <dbReference type="ARBA" id="ARBA00022989"/>
    </source>
</evidence>
<reference evidence="6" key="1">
    <citation type="journal article" date="2020" name="mSystems">
        <title>Genome- and Community-Level Interaction Insights into Carbon Utilization and Element Cycling Functions of Hydrothermarchaeota in Hydrothermal Sediment.</title>
        <authorList>
            <person name="Zhou Z."/>
            <person name="Liu Y."/>
            <person name="Xu W."/>
            <person name="Pan J."/>
            <person name="Luo Z.H."/>
            <person name="Li M."/>
        </authorList>
    </citation>
    <scope>NUCLEOTIDE SEQUENCE [LARGE SCALE GENOMIC DNA]</scope>
    <source>
        <strain evidence="6">SpSt-605</strain>
    </source>
</reference>
<dbReference type="GO" id="GO:0065002">
    <property type="term" value="P:intracellular protein transmembrane transport"/>
    <property type="evidence" value="ECO:0007669"/>
    <property type="project" value="TreeGrafter"/>
</dbReference>
<feature type="transmembrane region" description="Helical" evidence="5">
    <location>
        <begin position="71"/>
        <end position="90"/>
    </location>
</feature>
<name>A0A832GR27_9BACT</name>
<keyword evidence="3 5" id="KW-1133">Transmembrane helix</keyword>
<dbReference type="GO" id="GO:0033281">
    <property type="term" value="C:TAT protein transport complex"/>
    <property type="evidence" value="ECO:0007669"/>
    <property type="project" value="TreeGrafter"/>
</dbReference>
<evidence type="ECO:0000256" key="4">
    <source>
        <dbReference type="ARBA" id="ARBA00023136"/>
    </source>
</evidence>
<dbReference type="GO" id="GO:0043953">
    <property type="term" value="P:protein transport by the Tat complex"/>
    <property type="evidence" value="ECO:0007669"/>
    <property type="project" value="TreeGrafter"/>
</dbReference>
<feature type="transmembrane region" description="Helical" evidence="5">
    <location>
        <begin position="151"/>
        <end position="179"/>
    </location>
</feature>
<gene>
    <name evidence="6" type="ORF">ENT73_05455</name>
</gene>
<feature type="transmembrane region" description="Helical" evidence="5">
    <location>
        <begin position="22"/>
        <end position="40"/>
    </location>
</feature>
<accession>A0A832GR27</accession>
<comment type="subcellular location">
    <subcellularLocation>
        <location evidence="1">Membrane</location>
        <topology evidence="1">Multi-pass membrane protein</topology>
    </subcellularLocation>
</comment>
<dbReference type="EMBL" id="DSZU01000094">
    <property type="protein sequence ID" value="HGV55514.1"/>
    <property type="molecule type" value="Genomic_DNA"/>
</dbReference>
<evidence type="ECO:0000313" key="6">
    <source>
        <dbReference type="EMBL" id="HGV55514.1"/>
    </source>
</evidence>
<keyword evidence="4 5" id="KW-0472">Membrane</keyword>
<keyword evidence="2 5" id="KW-0812">Transmembrane</keyword>
<dbReference type="PRINTS" id="PR01840">
    <property type="entry name" value="TATCFAMILY"/>
</dbReference>
<proteinExistence type="predicted"/>
<dbReference type="PANTHER" id="PTHR30371">
    <property type="entry name" value="SEC-INDEPENDENT PROTEIN TRANSLOCASE PROTEIN TATC"/>
    <property type="match status" value="1"/>
</dbReference>
<evidence type="ECO:0000256" key="5">
    <source>
        <dbReference type="SAM" id="Phobius"/>
    </source>
</evidence>
<dbReference type="AlphaFoldDB" id="A0A832GR27"/>
<evidence type="ECO:0000256" key="1">
    <source>
        <dbReference type="ARBA" id="ARBA00004141"/>
    </source>
</evidence>
<feature type="transmembrane region" description="Helical" evidence="5">
    <location>
        <begin position="194"/>
        <end position="210"/>
    </location>
</feature>
<dbReference type="PANTHER" id="PTHR30371:SF0">
    <property type="entry name" value="SEC-INDEPENDENT PROTEIN TRANSLOCASE PROTEIN TATC, CHLOROPLASTIC-RELATED"/>
    <property type="match status" value="1"/>
</dbReference>
<protein>
    <submittedName>
        <fullName evidence="6">Preprotein translocase subunit TatC</fullName>
    </submittedName>
</protein>
<evidence type="ECO:0000256" key="2">
    <source>
        <dbReference type="ARBA" id="ARBA00022692"/>
    </source>
</evidence>
<sequence length="237" mass="28101">MAKLNLPNFLDLGILARLRRELIFYLLFLFLAWVIVFFSFPKVFPYLLYPYFGLISGKSLVFISIEEALLVVLRASFYIALALTIPLLVFRLWKALSSEFEETDKRIIRRLIFSSLLLGVAGLFTGYFLFTPIFLKIFLFFGENFESNLRIYAFLFFLLKVVLFSMVIFQLPLFFALLIKEEIITDNLYKRRKLYFWGGFYLLSVLFSPTDFFGQLLLTLFFFLFFKLSFIIARFLR</sequence>
<feature type="transmembrane region" description="Helical" evidence="5">
    <location>
        <begin position="216"/>
        <end position="236"/>
    </location>
</feature>
<dbReference type="GO" id="GO:0009977">
    <property type="term" value="F:proton motive force dependent protein transmembrane transporter activity"/>
    <property type="evidence" value="ECO:0007669"/>
    <property type="project" value="TreeGrafter"/>
</dbReference>
<comment type="caution">
    <text evidence="6">The sequence shown here is derived from an EMBL/GenBank/DDBJ whole genome shotgun (WGS) entry which is preliminary data.</text>
</comment>